<dbReference type="Pfam" id="PF00440">
    <property type="entry name" value="TetR_N"/>
    <property type="match status" value="1"/>
</dbReference>
<keyword evidence="4" id="KW-0804">Transcription</keyword>
<sequence>MSSPNAPARAALSRDRILDAAIATADGDGLDAVSMRRLAGLLGVTPMALYKHLENRDRLVDAMVDRVVGEIRAGAPDPEWKRAVRRRILDAREVAGRHSWLPDAIESRVVATPTLLAYLDDLIGIMLDGGLSADLVHHAMHALSVRMWGFTRDVVPMPPLPDEPAARAQALATYAASYPSIIRMATTAPAAGAGCDADAEFAFALDLLLDGVERLHALGWASG</sequence>
<evidence type="ECO:0000313" key="8">
    <source>
        <dbReference type="Proteomes" id="UP000582231"/>
    </source>
</evidence>
<dbReference type="SUPFAM" id="SSF48498">
    <property type="entry name" value="Tetracyclin repressor-like, C-terminal domain"/>
    <property type="match status" value="1"/>
</dbReference>
<evidence type="ECO:0000256" key="5">
    <source>
        <dbReference type="PROSITE-ProRule" id="PRU00335"/>
    </source>
</evidence>
<evidence type="ECO:0000256" key="4">
    <source>
        <dbReference type="ARBA" id="ARBA00023163"/>
    </source>
</evidence>
<dbReference type="RefSeq" id="WP_218865709.1">
    <property type="nucleotide sequence ID" value="NZ_BAABEF010000001.1"/>
</dbReference>
<proteinExistence type="predicted"/>
<dbReference type="Proteomes" id="UP000582231">
    <property type="component" value="Unassembled WGS sequence"/>
</dbReference>
<evidence type="ECO:0000259" key="6">
    <source>
        <dbReference type="PROSITE" id="PS50977"/>
    </source>
</evidence>
<gene>
    <name evidence="7" type="ORF">BJ958_002309</name>
</gene>
<dbReference type="PROSITE" id="PS50977">
    <property type="entry name" value="HTH_TETR_2"/>
    <property type="match status" value="1"/>
</dbReference>
<comment type="caution">
    <text evidence="7">The sequence shown here is derived from an EMBL/GenBank/DDBJ whole genome shotgun (WGS) entry which is preliminary data.</text>
</comment>
<evidence type="ECO:0000313" key="7">
    <source>
        <dbReference type="EMBL" id="NYD30763.1"/>
    </source>
</evidence>
<feature type="DNA-binding region" description="H-T-H motif" evidence="5">
    <location>
        <begin position="34"/>
        <end position="53"/>
    </location>
</feature>
<keyword evidence="3 5" id="KW-0238">DNA-binding</keyword>
<dbReference type="InterPro" id="IPR050109">
    <property type="entry name" value="HTH-type_TetR-like_transc_reg"/>
</dbReference>
<dbReference type="InterPro" id="IPR004111">
    <property type="entry name" value="Repressor_TetR_C"/>
</dbReference>
<reference evidence="7 8" key="1">
    <citation type="submission" date="2020-07" db="EMBL/GenBank/DDBJ databases">
        <title>Sequencing the genomes of 1000 actinobacteria strains.</title>
        <authorList>
            <person name="Klenk H.-P."/>
        </authorList>
    </citation>
    <scope>NUCLEOTIDE SEQUENCE [LARGE SCALE GENOMIC DNA]</scope>
    <source>
        <strain evidence="7 8">DSM 19082</strain>
    </source>
</reference>
<dbReference type="PANTHER" id="PTHR30055:SF151">
    <property type="entry name" value="TRANSCRIPTIONAL REGULATORY PROTEIN"/>
    <property type="match status" value="1"/>
</dbReference>
<dbReference type="AlphaFoldDB" id="A0A852R7A8"/>
<feature type="domain" description="HTH tetR-type" evidence="6">
    <location>
        <begin position="11"/>
        <end position="71"/>
    </location>
</feature>
<dbReference type="PRINTS" id="PR00400">
    <property type="entry name" value="TETREPRESSOR"/>
</dbReference>
<name>A0A852R7A8_9ACTN</name>
<dbReference type="Gene3D" id="1.10.10.60">
    <property type="entry name" value="Homeodomain-like"/>
    <property type="match status" value="1"/>
</dbReference>
<dbReference type="EMBL" id="JACCBF010000001">
    <property type="protein sequence ID" value="NYD30763.1"/>
    <property type="molecule type" value="Genomic_DNA"/>
</dbReference>
<evidence type="ECO:0000256" key="1">
    <source>
        <dbReference type="ARBA" id="ARBA00022491"/>
    </source>
</evidence>
<keyword evidence="1" id="KW-0678">Repressor</keyword>
<dbReference type="InterPro" id="IPR001647">
    <property type="entry name" value="HTH_TetR"/>
</dbReference>
<dbReference type="InterPro" id="IPR036271">
    <property type="entry name" value="Tet_transcr_reg_TetR-rel_C_sf"/>
</dbReference>
<keyword evidence="2" id="KW-0805">Transcription regulation</keyword>
<evidence type="ECO:0000256" key="2">
    <source>
        <dbReference type="ARBA" id="ARBA00023015"/>
    </source>
</evidence>
<evidence type="ECO:0000256" key="3">
    <source>
        <dbReference type="ARBA" id="ARBA00023125"/>
    </source>
</evidence>
<organism evidence="7 8">
    <name type="scientific">Nocardioides kongjuensis</name>
    <dbReference type="NCBI Taxonomy" id="349522"/>
    <lineage>
        <taxon>Bacteria</taxon>
        <taxon>Bacillati</taxon>
        <taxon>Actinomycetota</taxon>
        <taxon>Actinomycetes</taxon>
        <taxon>Propionibacteriales</taxon>
        <taxon>Nocardioidaceae</taxon>
        <taxon>Nocardioides</taxon>
    </lineage>
</organism>
<dbReference type="PANTHER" id="PTHR30055">
    <property type="entry name" value="HTH-TYPE TRANSCRIPTIONAL REGULATOR RUTR"/>
    <property type="match status" value="1"/>
</dbReference>
<dbReference type="Gene3D" id="1.10.357.10">
    <property type="entry name" value="Tetracycline Repressor, domain 2"/>
    <property type="match status" value="1"/>
</dbReference>
<protein>
    <submittedName>
        <fullName evidence="7">AcrR family transcriptional regulator</fullName>
    </submittedName>
</protein>
<accession>A0A852R7A8</accession>
<dbReference type="GO" id="GO:0045892">
    <property type="term" value="P:negative regulation of DNA-templated transcription"/>
    <property type="evidence" value="ECO:0007669"/>
    <property type="project" value="InterPro"/>
</dbReference>
<keyword evidence="8" id="KW-1185">Reference proteome</keyword>
<dbReference type="Pfam" id="PF02909">
    <property type="entry name" value="TetR_C_1"/>
    <property type="match status" value="1"/>
</dbReference>
<dbReference type="InterPro" id="IPR003012">
    <property type="entry name" value="Tet_transcr_reg_TetR"/>
</dbReference>
<dbReference type="GO" id="GO:0003700">
    <property type="term" value="F:DNA-binding transcription factor activity"/>
    <property type="evidence" value="ECO:0007669"/>
    <property type="project" value="TreeGrafter"/>
</dbReference>
<dbReference type="InterPro" id="IPR009057">
    <property type="entry name" value="Homeodomain-like_sf"/>
</dbReference>
<dbReference type="SUPFAM" id="SSF46689">
    <property type="entry name" value="Homeodomain-like"/>
    <property type="match status" value="1"/>
</dbReference>
<dbReference type="GO" id="GO:0046677">
    <property type="term" value="P:response to antibiotic"/>
    <property type="evidence" value="ECO:0007669"/>
    <property type="project" value="InterPro"/>
</dbReference>
<dbReference type="GO" id="GO:0000976">
    <property type="term" value="F:transcription cis-regulatory region binding"/>
    <property type="evidence" value="ECO:0007669"/>
    <property type="project" value="TreeGrafter"/>
</dbReference>